<protein>
    <submittedName>
        <fullName evidence="3">Double zinc ribbon</fullName>
    </submittedName>
</protein>
<evidence type="ECO:0000313" key="3">
    <source>
        <dbReference type="EMBL" id="CDM66219.1"/>
    </source>
</evidence>
<gene>
    <name evidence="3" type="ORF">PYK22_02234</name>
</gene>
<evidence type="ECO:0000259" key="2">
    <source>
        <dbReference type="Pfam" id="PF12773"/>
    </source>
</evidence>
<keyword evidence="1" id="KW-1133">Transmembrane helix</keyword>
<keyword evidence="1" id="KW-0812">Transmembrane</keyword>
<evidence type="ECO:0000256" key="1">
    <source>
        <dbReference type="SAM" id="Phobius"/>
    </source>
</evidence>
<name>A0A0B6X0Y7_9BACT</name>
<organism evidence="3 4">
    <name type="scientific">Pyrinomonas methylaliphatogenes</name>
    <dbReference type="NCBI Taxonomy" id="454194"/>
    <lineage>
        <taxon>Bacteria</taxon>
        <taxon>Pseudomonadati</taxon>
        <taxon>Acidobacteriota</taxon>
        <taxon>Blastocatellia</taxon>
        <taxon>Blastocatellales</taxon>
        <taxon>Pyrinomonadaceae</taxon>
        <taxon>Pyrinomonas</taxon>
    </lineage>
</organism>
<sequence length="198" mass="21441">MKGSFLGEMEARYYPGVEADIPQLLTDLRRLFDEGEYETQTMQVGATTVLQARKSSTWRDLTGLSYALTIKITPEHGGTRVEIGMQKWFDKAAIAAVAALLSLGPLLALPALGAYWQYRLTEDAWKIIEEHIAQRAGGYIPPMPGRCGTCGAAIISGADFCSTCGADLRAKLTCEACGTTQRDPSARFCGRCGKPLKG</sequence>
<accession>A0A0B6X0Y7</accession>
<dbReference type="Proteomes" id="UP000031518">
    <property type="component" value="Unassembled WGS sequence"/>
</dbReference>
<evidence type="ECO:0000313" key="4">
    <source>
        <dbReference type="Proteomes" id="UP000031518"/>
    </source>
</evidence>
<keyword evidence="1" id="KW-0472">Membrane</keyword>
<feature type="domain" description="DZANK-type" evidence="2">
    <location>
        <begin position="147"/>
        <end position="193"/>
    </location>
</feature>
<dbReference type="InterPro" id="IPR025874">
    <property type="entry name" value="DZR"/>
</dbReference>
<dbReference type="Pfam" id="PF12773">
    <property type="entry name" value="DZR"/>
    <property type="match status" value="1"/>
</dbReference>
<feature type="transmembrane region" description="Helical" evidence="1">
    <location>
        <begin position="92"/>
        <end position="116"/>
    </location>
</feature>
<dbReference type="STRING" id="454194.PYK22_02234"/>
<keyword evidence="4" id="KW-1185">Reference proteome</keyword>
<proteinExistence type="predicted"/>
<dbReference type="EMBL" id="CBXV010000007">
    <property type="protein sequence ID" value="CDM66219.1"/>
    <property type="molecule type" value="Genomic_DNA"/>
</dbReference>
<dbReference type="AlphaFoldDB" id="A0A0B6X0Y7"/>
<reference evidence="3 4" key="1">
    <citation type="submission" date="2013-12" db="EMBL/GenBank/DDBJ databases">
        <authorList>
            <person name="Stott M."/>
        </authorList>
    </citation>
    <scope>NUCLEOTIDE SEQUENCE [LARGE SCALE GENOMIC DNA]</scope>
    <source>
        <strain evidence="3 4">K22</strain>
    </source>
</reference>
<reference evidence="3 4" key="2">
    <citation type="submission" date="2015-01" db="EMBL/GenBank/DDBJ databases">
        <title>Complete genome sequence of Pyrinomonas methylaliphatogenes type strain K22T.</title>
        <authorList>
            <person name="Lee K.C.Y."/>
            <person name="Power J.F."/>
            <person name="Dunfield P.F."/>
            <person name="Morgan X.C."/>
            <person name="Huttenhower C."/>
            <person name="Stott M.B."/>
        </authorList>
    </citation>
    <scope>NUCLEOTIDE SEQUENCE [LARGE SCALE GENOMIC DNA]</scope>
    <source>
        <strain evidence="3 4">K22</strain>
    </source>
</reference>